<dbReference type="InterPro" id="IPR052895">
    <property type="entry name" value="HetReg/Transcr_Mod"/>
</dbReference>
<proteinExistence type="predicted"/>
<gene>
    <name evidence="2" type="ORF">EDB81DRAFT_861826</name>
</gene>
<reference evidence="2" key="1">
    <citation type="journal article" date="2021" name="Nat. Commun.">
        <title>Genetic determinants of endophytism in the Arabidopsis root mycobiome.</title>
        <authorList>
            <person name="Mesny F."/>
            <person name="Miyauchi S."/>
            <person name="Thiergart T."/>
            <person name="Pickel B."/>
            <person name="Atanasova L."/>
            <person name="Karlsson M."/>
            <person name="Huettel B."/>
            <person name="Barry K.W."/>
            <person name="Haridas S."/>
            <person name="Chen C."/>
            <person name="Bauer D."/>
            <person name="Andreopoulos W."/>
            <person name="Pangilinan J."/>
            <person name="LaButti K."/>
            <person name="Riley R."/>
            <person name="Lipzen A."/>
            <person name="Clum A."/>
            <person name="Drula E."/>
            <person name="Henrissat B."/>
            <person name="Kohler A."/>
            <person name="Grigoriev I.V."/>
            <person name="Martin F.M."/>
            <person name="Hacquard S."/>
        </authorList>
    </citation>
    <scope>NUCLEOTIDE SEQUENCE</scope>
    <source>
        <strain evidence="2">MPI-CAGE-AT-0147</strain>
    </source>
</reference>
<organism evidence="2 3">
    <name type="scientific">Dactylonectria macrodidyma</name>
    <dbReference type="NCBI Taxonomy" id="307937"/>
    <lineage>
        <taxon>Eukaryota</taxon>
        <taxon>Fungi</taxon>
        <taxon>Dikarya</taxon>
        <taxon>Ascomycota</taxon>
        <taxon>Pezizomycotina</taxon>
        <taxon>Sordariomycetes</taxon>
        <taxon>Hypocreomycetidae</taxon>
        <taxon>Hypocreales</taxon>
        <taxon>Nectriaceae</taxon>
        <taxon>Dactylonectria</taxon>
    </lineage>
</organism>
<dbReference type="PANTHER" id="PTHR24148">
    <property type="entry name" value="ANKYRIN REPEAT DOMAIN-CONTAINING PROTEIN 39 HOMOLOG-RELATED"/>
    <property type="match status" value="1"/>
</dbReference>
<dbReference type="Pfam" id="PF26639">
    <property type="entry name" value="Het-6_barrel"/>
    <property type="match status" value="1"/>
</dbReference>
<dbReference type="Pfam" id="PF06985">
    <property type="entry name" value="HET"/>
    <property type="match status" value="1"/>
</dbReference>
<name>A0A9P9IH97_9HYPO</name>
<dbReference type="PANTHER" id="PTHR24148:SF64">
    <property type="entry name" value="HETEROKARYON INCOMPATIBILITY DOMAIN-CONTAINING PROTEIN"/>
    <property type="match status" value="1"/>
</dbReference>
<dbReference type="AlphaFoldDB" id="A0A9P9IH97"/>
<dbReference type="OrthoDB" id="3553147at2759"/>
<evidence type="ECO:0000313" key="3">
    <source>
        <dbReference type="Proteomes" id="UP000738349"/>
    </source>
</evidence>
<evidence type="ECO:0000313" key="2">
    <source>
        <dbReference type="EMBL" id="KAH7119300.1"/>
    </source>
</evidence>
<keyword evidence="3" id="KW-1185">Reference proteome</keyword>
<comment type="caution">
    <text evidence="2">The sequence shown here is derived from an EMBL/GenBank/DDBJ whole genome shotgun (WGS) entry which is preliminary data.</text>
</comment>
<accession>A0A9P9IH97</accession>
<dbReference type="EMBL" id="JAGMUV010000026">
    <property type="protein sequence ID" value="KAH7119300.1"/>
    <property type="molecule type" value="Genomic_DNA"/>
</dbReference>
<sequence length="612" mass="69224">MAPYQYKKLEEPRQTRLLHLLPGTGELYFNLESVNLDDNPEYEAISYCWGNAKDTRAVCCEKDSLQITVSLFSALKQLRFPDRPRTLWADAVCINQDDIVEKGVQVKLMSQIYSKTSRILIWLGEDEAGLEGVRESVAEALALLPPDTYDGDEIREIQQRLFRDTSELRKQGKPNINDHDWASINHLFLRPWFERKWIIQEVAMAPDDVPRLMICGDIELSWSDLASLAYRLCAYGVMWSVCGLSVVNGDAPHLASFWIDECRPQRMASNAFMIMLIKYYRSRATLLDCFIATVTFQCSNHRDHIYALLNIVSAGLEPDYSLSVEAVWERFGIKCLVDDQNLKFLALNACMGPDKSSNLPSWVPVLDGKITSNSITSYTIRPQCFHAGGPITPLVTVSANNRLLHLSGRIIDTVKATTRSLTEIPFPSEADVLPMTGFSSQVKMWKRNWFQECRDLAADGDWSNLSTAKKRAFLKTMICEMTGMRDPAPEELIDAVEVYLGYNIDYFTPGYVLSETVRDIILTHGGVIEHSILSFVSNLRFCTTQEQRFGQVSKEAKPGDLICVLLGAEIPYILRAEKTGNYQLVGQCYLHGVMQGETLLDGKYETQPIILE</sequence>
<dbReference type="InterPro" id="IPR010730">
    <property type="entry name" value="HET"/>
</dbReference>
<protein>
    <submittedName>
        <fullName evidence="2">Heterokaryon incompatibility protein-domain-containing protein</fullName>
    </submittedName>
</protein>
<dbReference type="Proteomes" id="UP000738349">
    <property type="component" value="Unassembled WGS sequence"/>
</dbReference>
<feature type="domain" description="Heterokaryon incompatibility" evidence="1">
    <location>
        <begin position="42"/>
        <end position="201"/>
    </location>
</feature>
<evidence type="ECO:0000259" key="1">
    <source>
        <dbReference type="Pfam" id="PF06985"/>
    </source>
</evidence>